<feature type="region of interest" description="Disordered" evidence="1">
    <location>
        <begin position="107"/>
        <end position="140"/>
    </location>
</feature>
<reference evidence="2" key="1">
    <citation type="submission" date="2019-04" db="EMBL/GenBank/DDBJ databases">
        <authorList>
            <person name="Alioto T."/>
            <person name="Alioto T."/>
        </authorList>
    </citation>
    <scope>NUCLEOTIDE SEQUENCE [LARGE SCALE GENOMIC DNA]</scope>
</reference>
<keyword evidence="3" id="KW-1185">Reference proteome</keyword>
<name>A0A5E4D9U4_MARMO</name>
<evidence type="ECO:0000313" key="2">
    <source>
        <dbReference type="EMBL" id="VTJ90828.1"/>
    </source>
</evidence>
<gene>
    <name evidence="2" type="ORF">MONAX_5E033417</name>
</gene>
<dbReference type="EMBL" id="CABDUW010005148">
    <property type="protein sequence ID" value="VTJ90828.1"/>
    <property type="molecule type" value="Genomic_DNA"/>
</dbReference>
<feature type="region of interest" description="Disordered" evidence="1">
    <location>
        <begin position="189"/>
        <end position="237"/>
    </location>
</feature>
<evidence type="ECO:0000256" key="1">
    <source>
        <dbReference type="SAM" id="MobiDB-lite"/>
    </source>
</evidence>
<accession>A0A5E4D9U4</accession>
<organism evidence="2 3">
    <name type="scientific">Marmota monax</name>
    <name type="common">Woodchuck</name>
    <dbReference type="NCBI Taxonomy" id="9995"/>
    <lineage>
        <taxon>Eukaryota</taxon>
        <taxon>Metazoa</taxon>
        <taxon>Chordata</taxon>
        <taxon>Craniata</taxon>
        <taxon>Vertebrata</taxon>
        <taxon>Euteleostomi</taxon>
        <taxon>Mammalia</taxon>
        <taxon>Eutheria</taxon>
        <taxon>Euarchontoglires</taxon>
        <taxon>Glires</taxon>
        <taxon>Rodentia</taxon>
        <taxon>Sciuromorpha</taxon>
        <taxon>Sciuridae</taxon>
        <taxon>Xerinae</taxon>
        <taxon>Marmotini</taxon>
        <taxon>Marmota</taxon>
    </lineage>
</organism>
<sequence length="237" mass="25177">MPLEDPALWVTFSRGLFPVLCLGQRSHTQEGESCPQVLTVHPGHSGGRWCPPWEGAQPQPTHMNTASGFSRRLRAPARQQPPPAQGLPSGQASPHTLALRSQPHISSVNVLGSGPDDRELSLAPPNVHPHPTTQSPGTCPHKCSHICPEVLQGSASLILKPQRAQGAPPGGPQRSEDLRLVLSREDVTQVPTPVPAQPSGWSPGPGPCPSCRPVHILLPPPDPRPLPLHSVPSALMP</sequence>
<comment type="caution">
    <text evidence="2">The sequence shown here is derived from an EMBL/GenBank/DDBJ whole genome shotgun (WGS) entry which is preliminary data.</text>
</comment>
<dbReference type="Proteomes" id="UP000335636">
    <property type="component" value="Unassembled WGS sequence"/>
</dbReference>
<evidence type="ECO:0000313" key="3">
    <source>
        <dbReference type="Proteomes" id="UP000335636"/>
    </source>
</evidence>
<feature type="region of interest" description="Disordered" evidence="1">
    <location>
        <begin position="74"/>
        <end position="95"/>
    </location>
</feature>
<proteinExistence type="predicted"/>
<protein>
    <submittedName>
        <fullName evidence="2">Uncharacterized protein</fullName>
    </submittedName>
</protein>
<dbReference type="AlphaFoldDB" id="A0A5E4D9U4"/>